<dbReference type="GO" id="GO:0004984">
    <property type="term" value="F:olfactory receptor activity"/>
    <property type="evidence" value="ECO:0007669"/>
    <property type="project" value="InterPro"/>
</dbReference>
<dbReference type="Gene3D" id="1.20.1070.10">
    <property type="entry name" value="Rhodopsin 7-helix transmembrane proteins"/>
    <property type="match status" value="1"/>
</dbReference>
<evidence type="ECO:0000256" key="1">
    <source>
        <dbReference type="ARBA" id="ARBA00004651"/>
    </source>
</evidence>
<dbReference type="PROSITE" id="PS50262">
    <property type="entry name" value="G_PROTEIN_RECEP_F1_2"/>
    <property type="match status" value="1"/>
</dbReference>
<feature type="domain" description="G-protein coupled receptors family 1 profile" evidence="11">
    <location>
        <begin position="41"/>
        <end position="293"/>
    </location>
</feature>
<feature type="transmembrane region" description="Helical" evidence="10">
    <location>
        <begin position="140"/>
        <end position="164"/>
    </location>
</feature>
<feature type="transmembrane region" description="Helical" evidence="10">
    <location>
        <begin position="203"/>
        <end position="229"/>
    </location>
</feature>
<evidence type="ECO:0000256" key="2">
    <source>
        <dbReference type="ARBA" id="ARBA00022475"/>
    </source>
</evidence>
<sequence>MDTYNKTSVSEFIFMAFLSTTRYPALLFTLFLLMYLGTLILNILMMLVIIVDSHLHTPMYFFLFNMNILDICSTSNIVPQTLDSLLNSKHSIHFVSCAIQMFWFVSLGGAQLMLYTVMAYDRYAAITHPLRYRTIMSWRVCRTLIFITWLTSSVSAILIVFSVFCLPFCDSREIDHFFCDVGQVLLLTCPSEQIQEMVEISTFLYGLFILTIPLTLIVVSYIYIVSAVLKIKTTEGRKMAFSTCSSHITIVSVEYASLAFILLRPKTAFSYDKDRLFVAAFLLSAPMINPLTYSIRNKAVKRGFKKLLFSR</sequence>
<keyword evidence="2" id="KW-1003">Cell membrane</keyword>
<evidence type="ECO:0000259" key="11">
    <source>
        <dbReference type="PROSITE" id="PS50262"/>
    </source>
</evidence>
<organism evidence="12 13">
    <name type="scientific">Hymenochirus boettgeri</name>
    <name type="common">Congo dwarf clawed frog</name>
    <dbReference type="NCBI Taxonomy" id="247094"/>
    <lineage>
        <taxon>Eukaryota</taxon>
        <taxon>Metazoa</taxon>
        <taxon>Chordata</taxon>
        <taxon>Craniata</taxon>
        <taxon>Vertebrata</taxon>
        <taxon>Euteleostomi</taxon>
        <taxon>Amphibia</taxon>
        <taxon>Batrachia</taxon>
        <taxon>Anura</taxon>
        <taxon>Pipoidea</taxon>
        <taxon>Pipidae</taxon>
        <taxon>Pipinae</taxon>
        <taxon>Hymenochirus</taxon>
    </lineage>
</organism>
<dbReference type="SUPFAM" id="SSF81321">
    <property type="entry name" value="Family A G protein-coupled receptor-like"/>
    <property type="match status" value="1"/>
</dbReference>
<keyword evidence="4" id="KW-0716">Sensory transduction</keyword>
<feature type="transmembrane region" description="Helical" evidence="10">
    <location>
        <begin position="241"/>
        <end position="263"/>
    </location>
</feature>
<dbReference type="Pfam" id="PF13853">
    <property type="entry name" value="7tm_4"/>
    <property type="match status" value="1"/>
</dbReference>
<dbReference type="PRINTS" id="PR00237">
    <property type="entry name" value="GPCRRHODOPSN"/>
</dbReference>
<keyword evidence="8" id="KW-0675">Receptor</keyword>
<dbReference type="GO" id="GO:0005886">
    <property type="term" value="C:plasma membrane"/>
    <property type="evidence" value="ECO:0007669"/>
    <property type="project" value="UniProtKB-SubCell"/>
</dbReference>
<keyword evidence="7 10" id="KW-0472">Membrane</keyword>
<proteinExistence type="predicted"/>
<keyword evidence="4" id="KW-0552">Olfaction</keyword>
<dbReference type="PANTHER" id="PTHR26452">
    <property type="entry name" value="OLFACTORY RECEPTOR"/>
    <property type="match status" value="1"/>
</dbReference>
<evidence type="ECO:0000256" key="6">
    <source>
        <dbReference type="ARBA" id="ARBA00023040"/>
    </source>
</evidence>
<keyword evidence="13" id="KW-1185">Reference proteome</keyword>
<dbReference type="InterPro" id="IPR050516">
    <property type="entry name" value="Olfactory_GPCR"/>
</dbReference>
<comment type="caution">
    <text evidence="12">The sequence shown here is derived from an EMBL/GenBank/DDBJ whole genome shotgun (WGS) entry which is preliminary data.</text>
</comment>
<evidence type="ECO:0000256" key="10">
    <source>
        <dbReference type="SAM" id="Phobius"/>
    </source>
</evidence>
<keyword evidence="5 10" id="KW-1133">Transmembrane helix</keyword>
<dbReference type="FunFam" id="1.20.1070.10:FF:000015">
    <property type="entry name" value="Olfactory receptor"/>
    <property type="match status" value="1"/>
</dbReference>
<dbReference type="Proteomes" id="UP000812440">
    <property type="component" value="Chromosome 5"/>
</dbReference>
<feature type="transmembrane region" description="Helical" evidence="10">
    <location>
        <begin position="98"/>
        <end position="120"/>
    </location>
</feature>
<dbReference type="AlphaFoldDB" id="A0A8T2JPH1"/>
<keyword evidence="9" id="KW-0807">Transducer</keyword>
<evidence type="ECO:0000313" key="12">
    <source>
        <dbReference type="EMBL" id="KAG8445453.1"/>
    </source>
</evidence>
<dbReference type="InterPro" id="IPR017452">
    <property type="entry name" value="GPCR_Rhodpsn_7TM"/>
</dbReference>
<keyword evidence="3 10" id="KW-0812">Transmembrane</keyword>
<dbReference type="GO" id="GO:0004930">
    <property type="term" value="F:G protein-coupled receptor activity"/>
    <property type="evidence" value="ECO:0007669"/>
    <property type="project" value="UniProtKB-KW"/>
</dbReference>
<accession>A0A8T2JPH1</accession>
<dbReference type="EMBL" id="JAACNH010000004">
    <property type="protein sequence ID" value="KAG8445453.1"/>
    <property type="molecule type" value="Genomic_DNA"/>
</dbReference>
<evidence type="ECO:0000256" key="4">
    <source>
        <dbReference type="ARBA" id="ARBA00022725"/>
    </source>
</evidence>
<evidence type="ECO:0000256" key="8">
    <source>
        <dbReference type="ARBA" id="ARBA00023170"/>
    </source>
</evidence>
<dbReference type="PRINTS" id="PR00245">
    <property type="entry name" value="OLFACTORYR"/>
</dbReference>
<comment type="subcellular location">
    <subcellularLocation>
        <location evidence="1">Cell membrane</location>
        <topology evidence="1">Multi-pass membrane protein</topology>
    </subcellularLocation>
</comment>
<keyword evidence="6" id="KW-0297">G-protein coupled receptor</keyword>
<name>A0A8T2JPH1_9PIPI</name>
<dbReference type="InterPro" id="IPR000276">
    <property type="entry name" value="GPCR_Rhodpsn"/>
</dbReference>
<dbReference type="OrthoDB" id="9975554at2759"/>
<feature type="transmembrane region" description="Helical" evidence="10">
    <location>
        <begin position="275"/>
        <end position="295"/>
    </location>
</feature>
<evidence type="ECO:0000256" key="7">
    <source>
        <dbReference type="ARBA" id="ARBA00023136"/>
    </source>
</evidence>
<gene>
    <name evidence="12" type="ORF">GDO86_010292</name>
</gene>
<evidence type="ECO:0000313" key="13">
    <source>
        <dbReference type="Proteomes" id="UP000812440"/>
    </source>
</evidence>
<evidence type="ECO:0000256" key="3">
    <source>
        <dbReference type="ARBA" id="ARBA00022692"/>
    </source>
</evidence>
<reference evidence="12" key="1">
    <citation type="thesis" date="2020" institute="ProQuest LLC" country="789 East Eisenhower Parkway, Ann Arbor, MI, USA">
        <title>Comparative Genomics and Chromosome Evolution.</title>
        <authorList>
            <person name="Mudd A.B."/>
        </authorList>
    </citation>
    <scope>NUCLEOTIDE SEQUENCE</scope>
    <source>
        <strain evidence="12">Female2</strain>
        <tissue evidence="12">Blood</tissue>
    </source>
</reference>
<feature type="transmembrane region" description="Helical" evidence="10">
    <location>
        <begin position="25"/>
        <end position="51"/>
    </location>
</feature>
<protein>
    <recommendedName>
        <fullName evidence="11">G-protein coupled receptors family 1 profile domain-containing protein</fullName>
    </recommendedName>
</protein>
<evidence type="ECO:0000256" key="5">
    <source>
        <dbReference type="ARBA" id="ARBA00022989"/>
    </source>
</evidence>
<evidence type="ECO:0000256" key="9">
    <source>
        <dbReference type="ARBA" id="ARBA00023224"/>
    </source>
</evidence>
<dbReference type="InterPro" id="IPR000725">
    <property type="entry name" value="Olfact_rcpt"/>
</dbReference>